<dbReference type="Pfam" id="PF01979">
    <property type="entry name" value="Amidohydro_1"/>
    <property type="match status" value="1"/>
</dbReference>
<evidence type="ECO:0000256" key="1">
    <source>
        <dbReference type="ARBA" id="ARBA00001947"/>
    </source>
</evidence>
<comment type="caution">
    <text evidence="7">The sequence shown here is derived from an EMBL/GenBank/DDBJ whole genome shotgun (WGS) entry which is preliminary data.</text>
</comment>
<comment type="cofactor">
    <cofactor evidence="1">
        <name>Zn(2+)</name>
        <dbReference type="ChEBI" id="CHEBI:29105"/>
    </cofactor>
</comment>
<evidence type="ECO:0000256" key="3">
    <source>
        <dbReference type="ARBA" id="ARBA00010286"/>
    </source>
</evidence>
<dbReference type="PROSITE" id="PS00483">
    <property type="entry name" value="DIHYDROOROTASE_2"/>
    <property type="match status" value="1"/>
</dbReference>
<evidence type="ECO:0000313" key="7">
    <source>
        <dbReference type="EMBL" id="KKT10520.1"/>
    </source>
</evidence>
<dbReference type="GO" id="GO:0004038">
    <property type="term" value="F:allantoinase activity"/>
    <property type="evidence" value="ECO:0007669"/>
    <property type="project" value="TreeGrafter"/>
</dbReference>
<gene>
    <name evidence="7" type="ORF">UV91_C0013G0005</name>
</gene>
<dbReference type="InterPro" id="IPR002195">
    <property type="entry name" value="Dihydroorotase_CS"/>
</dbReference>
<dbReference type="GO" id="GO:0046872">
    <property type="term" value="F:metal ion binding"/>
    <property type="evidence" value="ECO:0007669"/>
    <property type="project" value="UniProtKB-KW"/>
</dbReference>
<dbReference type="Gene3D" id="3.20.20.140">
    <property type="entry name" value="Metal-dependent hydrolases"/>
    <property type="match status" value="1"/>
</dbReference>
<dbReference type="PANTHER" id="PTHR43668:SF4">
    <property type="entry name" value="ALLANTOINASE"/>
    <property type="match status" value="1"/>
</dbReference>
<dbReference type="InterPro" id="IPR050138">
    <property type="entry name" value="DHOase/Allantoinase_Hydrolase"/>
</dbReference>
<proteinExistence type="inferred from homology"/>
<dbReference type="PANTHER" id="PTHR43668">
    <property type="entry name" value="ALLANTOINASE"/>
    <property type="match status" value="1"/>
</dbReference>
<name>A0A0G1EKL3_9BACT</name>
<comment type="function">
    <text evidence="2">Catalyzes the reversible cyclization of carbamoyl aspartate to dihydroorotate.</text>
</comment>
<dbReference type="AlphaFoldDB" id="A0A0G1EKL3"/>
<reference evidence="7 8" key="1">
    <citation type="journal article" date="2015" name="Nature">
        <title>rRNA introns, odd ribosomes, and small enigmatic genomes across a large radiation of phyla.</title>
        <authorList>
            <person name="Brown C.T."/>
            <person name="Hug L.A."/>
            <person name="Thomas B.C."/>
            <person name="Sharon I."/>
            <person name="Castelle C.J."/>
            <person name="Singh A."/>
            <person name="Wilkins M.J."/>
            <person name="Williams K.H."/>
            <person name="Banfield J.F."/>
        </authorList>
    </citation>
    <scope>NUCLEOTIDE SEQUENCE [LARGE SCALE GENOMIC DNA]</scope>
</reference>
<evidence type="ECO:0000256" key="5">
    <source>
        <dbReference type="ARBA" id="ARBA00022801"/>
    </source>
</evidence>
<keyword evidence="4" id="KW-0479">Metal-binding</keyword>
<dbReference type="InterPro" id="IPR011059">
    <property type="entry name" value="Metal-dep_hydrolase_composite"/>
</dbReference>
<accession>A0A0G1EKL3</accession>
<evidence type="ECO:0000259" key="6">
    <source>
        <dbReference type="Pfam" id="PF01979"/>
    </source>
</evidence>
<dbReference type="GO" id="GO:0005737">
    <property type="term" value="C:cytoplasm"/>
    <property type="evidence" value="ECO:0007669"/>
    <property type="project" value="TreeGrafter"/>
</dbReference>
<dbReference type="Proteomes" id="UP000033907">
    <property type="component" value="Unassembled WGS sequence"/>
</dbReference>
<dbReference type="SUPFAM" id="SSF51556">
    <property type="entry name" value="Metallo-dependent hydrolases"/>
    <property type="match status" value="1"/>
</dbReference>
<dbReference type="InterPro" id="IPR032466">
    <property type="entry name" value="Metal_Hydrolase"/>
</dbReference>
<protein>
    <submittedName>
        <fullName evidence="7">Allantoinase</fullName>
    </submittedName>
</protein>
<keyword evidence="5" id="KW-0378">Hydrolase</keyword>
<evidence type="ECO:0000313" key="8">
    <source>
        <dbReference type="Proteomes" id="UP000033907"/>
    </source>
</evidence>
<dbReference type="PATRIC" id="fig|1618778.3.peg.675"/>
<dbReference type="GO" id="GO:0006145">
    <property type="term" value="P:purine nucleobase catabolic process"/>
    <property type="evidence" value="ECO:0007669"/>
    <property type="project" value="TreeGrafter"/>
</dbReference>
<dbReference type="SUPFAM" id="SSF51338">
    <property type="entry name" value="Composite domain of metallo-dependent hydrolases"/>
    <property type="match status" value="1"/>
</dbReference>
<evidence type="ECO:0000256" key="4">
    <source>
        <dbReference type="ARBA" id="ARBA00022723"/>
    </source>
</evidence>
<feature type="domain" description="Amidohydrolase-related" evidence="6">
    <location>
        <begin position="47"/>
        <end position="415"/>
    </location>
</feature>
<sequence>MFSIEGIIVNTDGQKRGRIEIDRNTGLIARVGEPMGGANVVLKDELIFPGFVDIHVHARECADHSQDYKEDFKTAGEAAINGGVVAFMEMPNNPVPPVDDKSYAKKKVLTRKSPVEVVLYAGIGQNTGPLTEYVPYKVFMGPSIGELFFHSQEELEKVLARYRGCSVSFHCEDPEILEKSKGEPTHEKRRPKEAEIKAIDFALMMIEKYDLRGKICHCSTREGIEKIKNAKMEKVNVVAEVSPHHLYFFAQGGSAYGGDGSIIDESRTKMMQINPPLRDSEDRNHLIQALKDGTIDFVATDHAPHTEEEKSKGTSGTPQLDTYGPFAAWLIREHDFTPEMIAKVCSYNPGNFINQFTGGKYGQIAPGYTGSLTVLDLNKPVTITKDKLKTKCGWSTYEGITFPGSVMMTVVRGKVYDKR</sequence>
<dbReference type="InterPro" id="IPR006680">
    <property type="entry name" value="Amidohydro-rel"/>
</dbReference>
<dbReference type="EMBL" id="LCGH01000013">
    <property type="protein sequence ID" value="KKT10520.1"/>
    <property type="molecule type" value="Genomic_DNA"/>
</dbReference>
<organism evidence="7 8">
    <name type="scientific">Candidatus Nomurabacteria bacterium GW2011_GWF2_43_24</name>
    <dbReference type="NCBI Taxonomy" id="1618778"/>
    <lineage>
        <taxon>Bacteria</taxon>
        <taxon>Candidatus Nomuraibacteriota</taxon>
    </lineage>
</organism>
<evidence type="ECO:0000256" key="2">
    <source>
        <dbReference type="ARBA" id="ARBA00002368"/>
    </source>
</evidence>
<comment type="similarity">
    <text evidence="3">Belongs to the metallo-dependent hydrolases superfamily. DHOase family. Class I DHOase subfamily.</text>
</comment>